<gene>
    <name evidence="2" type="ORF">VNI00_016735</name>
</gene>
<evidence type="ECO:0000313" key="2">
    <source>
        <dbReference type="EMBL" id="KAK7023429.1"/>
    </source>
</evidence>
<accession>A0AAW0BDX5</accession>
<feature type="compositionally biased region" description="Acidic residues" evidence="1">
    <location>
        <begin position="57"/>
        <end position="66"/>
    </location>
</feature>
<reference evidence="2 3" key="1">
    <citation type="submission" date="2024-01" db="EMBL/GenBank/DDBJ databases">
        <title>A draft genome for a cacao thread blight-causing isolate of Paramarasmius palmivorus.</title>
        <authorList>
            <person name="Baruah I.K."/>
            <person name="Bukari Y."/>
            <person name="Amoako-Attah I."/>
            <person name="Meinhardt L.W."/>
            <person name="Bailey B.A."/>
            <person name="Cohen S.P."/>
        </authorList>
    </citation>
    <scope>NUCLEOTIDE SEQUENCE [LARGE SCALE GENOMIC DNA]</scope>
    <source>
        <strain evidence="2 3">GH-12</strain>
    </source>
</reference>
<organism evidence="2 3">
    <name type="scientific">Paramarasmius palmivorus</name>
    <dbReference type="NCBI Taxonomy" id="297713"/>
    <lineage>
        <taxon>Eukaryota</taxon>
        <taxon>Fungi</taxon>
        <taxon>Dikarya</taxon>
        <taxon>Basidiomycota</taxon>
        <taxon>Agaricomycotina</taxon>
        <taxon>Agaricomycetes</taxon>
        <taxon>Agaricomycetidae</taxon>
        <taxon>Agaricales</taxon>
        <taxon>Marasmiineae</taxon>
        <taxon>Marasmiaceae</taxon>
        <taxon>Paramarasmius</taxon>
    </lineage>
</organism>
<evidence type="ECO:0000313" key="3">
    <source>
        <dbReference type="Proteomes" id="UP001383192"/>
    </source>
</evidence>
<evidence type="ECO:0000256" key="1">
    <source>
        <dbReference type="SAM" id="MobiDB-lite"/>
    </source>
</evidence>
<sequence>MPHRPYACGTTGGKPPRKQHWSAPPVAPTLSGKDTNVTTDDEDVPTDKETGHRTDDSMEDDDESTDTADAVAHPLSRMRLQRCGALDGPAFNSLLAMQGQTNGTSTVQTPTVQTPTVQTPNVQTNVGNVMTVAAVASIMSATIQVSPERAQREALKASNASAELVKAVNAYFQCPGLRKKGEVAKAIKKFLVSSGVSKSILHSEVLKAVNWYFCYGKAAFYNNRPIVSNGSALADGGDGGSGTSTSVASTSVAVRGSNVTRTLLRYRLALTTNSPSADVRDGLAEGTPSPAQLRRMIICRGICREIEQSLAKQRMNK</sequence>
<dbReference type="Proteomes" id="UP001383192">
    <property type="component" value="Unassembled WGS sequence"/>
</dbReference>
<name>A0AAW0BDX5_9AGAR</name>
<comment type="caution">
    <text evidence="2">The sequence shown here is derived from an EMBL/GenBank/DDBJ whole genome shotgun (WGS) entry which is preliminary data.</text>
</comment>
<dbReference type="AlphaFoldDB" id="A0AAW0BDX5"/>
<dbReference type="EMBL" id="JAYKXP010000139">
    <property type="protein sequence ID" value="KAK7023429.1"/>
    <property type="molecule type" value="Genomic_DNA"/>
</dbReference>
<feature type="region of interest" description="Disordered" evidence="1">
    <location>
        <begin position="1"/>
        <end position="68"/>
    </location>
</feature>
<proteinExistence type="predicted"/>
<protein>
    <submittedName>
        <fullName evidence="2">Uncharacterized protein</fullName>
    </submittedName>
</protein>
<feature type="compositionally biased region" description="Basic and acidic residues" evidence="1">
    <location>
        <begin position="45"/>
        <end position="56"/>
    </location>
</feature>
<keyword evidence="3" id="KW-1185">Reference proteome</keyword>